<organism evidence="3 4">
    <name type="scientific">Aphanomyces stellatus</name>
    <dbReference type="NCBI Taxonomy" id="120398"/>
    <lineage>
        <taxon>Eukaryota</taxon>
        <taxon>Sar</taxon>
        <taxon>Stramenopiles</taxon>
        <taxon>Oomycota</taxon>
        <taxon>Saprolegniomycetes</taxon>
        <taxon>Saprolegniales</taxon>
        <taxon>Verrucalvaceae</taxon>
        <taxon>Aphanomyces</taxon>
    </lineage>
</organism>
<gene>
    <name evidence="3" type="primary">Aste57867_24429</name>
    <name evidence="2" type="ORF">As57867_024353</name>
    <name evidence="3" type="ORF">ASTE57867_24429</name>
</gene>
<name>A0A485LQC3_9STRA</name>
<dbReference type="AlphaFoldDB" id="A0A485LQC3"/>
<keyword evidence="1" id="KW-0812">Transmembrane</keyword>
<feature type="transmembrane region" description="Helical" evidence="1">
    <location>
        <begin position="342"/>
        <end position="367"/>
    </location>
</feature>
<reference evidence="3 4" key="1">
    <citation type="submission" date="2019-03" db="EMBL/GenBank/DDBJ databases">
        <authorList>
            <person name="Gaulin E."/>
            <person name="Dumas B."/>
        </authorList>
    </citation>
    <scope>NUCLEOTIDE SEQUENCE [LARGE SCALE GENOMIC DNA]</scope>
    <source>
        <strain evidence="3">CBS 568.67</strain>
    </source>
</reference>
<dbReference type="OrthoDB" id="155125at2759"/>
<protein>
    <submittedName>
        <fullName evidence="3">Aste57867_24429 protein</fullName>
    </submittedName>
</protein>
<proteinExistence type="predicted"/>
<evidence type="ECO:0000313" key="2">
    <source>
        <dbReference type="EMBL" id="KAF0683572.1"/>
    </source>
</evidence>
<dbReference type="EMBL" id="VJMH01007390">
    <property type="protein sequence ID" value="KAF0683572.1"/>
    <property type="molecule type" value="Genomic_DNA"/>
</dbReference>
<reference evidence="2" key="2">
    <citation type="submission" date="2019-06" db="EMBL/GenBank/DDBJ databases">
        <title>Genomics analysis of Aphanomyces spp. identifies a new class of oomycete effector associated with host adaptation.</title>
        <authorList>
            <person name="Gaulin E."/>
        </authorList>
    </citation>
    <scope>NUCLEOTIDE SEQUENCE</scope>
    <source>
        <strain evidence="2">CBS 578.67</strain>
    </source>
</reference>
<evidence type="ECO:0000313" key="4">
    <source>
        <dbReference type="Proteomes" id="UP000332933"/>
    </source>
</evidence>
<evidence type="ECO:0000256" key="1">
    <source>
        <dbReference type="SAM" id="Phobius"/>
    </source>
</evidence>
<sequence length="666" mass="72541">MAPPLDRLSRTNPFVTQASTWQCFVALVGYILFVTDVLRAGSGLENLSMPLVEPNLFHEIGPVQYSVANYSSTAAASVGSVISLDQAYSIHPTSLGMRSVATHLNVSFADPFASLDAFIDGLISSASSSSPSCVRMASRLATNNYLDSSNLLAPLGLTLPQASTSRTVWATQFSNWTSASSLCVDLQHRPLLCEKPWGFFPPVEPSIAEPASIWASIERVASTSPPSIPNSIVDVTVIEAESDPLMVAGSGILVARGKYDVVVLTRVQSCPVNASACTTVSIQDYRYEGQLLYSDVQEWYWTLTVVRWVGQGYNIIRLVALFAGCLQAASGSSWLERSRRALNILCLIPPQVVVFGSWIPLVCYSAAHLADVTNLIKLSWPEATSAASILQMVAVHMRIVWVLALVLRVALYFHNSTKYRSGKGYWGVKGHCFGVVAFLSMLVLAKTSVPLPATLLQSWQVEPSMSVAFVRGCVTSTWMHTTEGIYSELLAVLCVVGLGSACNLALWLYKKVMHCENRVANDAVTPNVVLPSAPFMPHLYLAPTVDVPFAAGVLWDATMLSVCWDVDVLDVVHPPATVSLDERFGLMNIAGLTDPLNFFLLRFEAKKLVLYRYETTGPAKTTTFLHPLSAQNLKPYLDKLNQTESPKVLSVHAISTLSWTDIIGCH</sequence>
<feature type="transmembrane region" description="Helical" evidence="1">
    <location>
        <begin position="489"/>
        <end position="509"/>
    </location>
</feature>
<accession>A0A485LQC3</accession>
<feature type="transmembrane region" description="Helical" evidence="1">
    <location>
        <begin position="425"/>
        <end position="445"/>
    </location>
</feature>
<feature type="transmembrane region" description="Helical" evidence="1">
    <location>
        <begin position="315"/>
        <end position="335"/>
    </location>
</feature>
<keyword evidence="1" id="KW-0472">Membrane</keyword>
<evidence type="ECO:0000313" key="3">
    <source>
        <dbReference type="EMBL" id="VFU01069.1"/>
    </source>
</evidence>
<dbReference type="Proteomes" id="UP000332933">
    <property type="component" value="Unassembled WGS sequence"/>
</dbReference>
<dbReference type="EMBL" id="CAADRA010007416">
    <property type="protein sequence ID" value="VFU01069.1"/>
    <property type="molecule type" value="Genomic_DNA"/>
</dbReference>
<keyword evidence="1" id="KW-1133">Transmembrane helix</keyword>
<feature type="transmembrane region" description="Helical" evidence="1">
    <location>
        <begin position="387"/>
        <end position="413"/>
    </location>
</feature>
<keyword evidence="4" id="KW-1185">Reference proteome</keyword>